<keyword evidence="2" id="KW-1185">Reference proteome</keyword>
<protein>
    <recommendedName>
        <fullName evidence="3">Extracellular solute-binding protein</fullName>
    </recommendedName>
</protein>
<proteinExistence type="predicted"/>
<gene>
    <name evidence="1" type="ORF">GCM10010911_12470</name>
</gene>
<dbReference type="AlphaFoldDB" id="A0A917DNP4"/>
<dbReference type="EMBL" id="BMHP01000001">
    <property type="protein sequence ID" value="GGD56244.1"/>
    <property type="molecule type" value="Genomic_DNA"/>
</dbReference>
<reference evidence="1" key="1">
    <citation type="journal article" date="2014" name="Int. J. Syst. Evol. Microbiol.">
        <title>Complete genome sequence of Corynebacterium casei LMG S-19264T (=DSM 44701T), isolated from a smear-ripened cheese.</title>
        <authorList>
            <consortium name="US DOE Joint Genome Institute (JGI-PGF)"/>
            <person name="Walter F."/>
            <person name="Albersmeier A."/>
            <person name="Kalinowski J."/>
            <person name="Ruckert C."/>
        </authorList>
    </citation>
    <scope>NUCLEOTIDE SEQUENCE</scope>
    <source>
        <strain evidence="1">CGMCC 1.15178</strain>
    </source>
</reference>
<sequence length="174" mass="19477">MRSYTRFWHYADFDWNNDGWMTLAALYAITLTTAYKAVPDFDKKLNAGEMTFADGWRAAAEMWFALKEKGYLTYKSTGISLYQAMRTFATGNAAMYIDGNWSLSGILAANPKIQVAMMPLPANKPASLSLHVQQSVLHGRLTRTPGRSMQPNVIWPFGRKRMYSGYGPGASNPS</sequence>
<comment type="caution">
    <text evidence="1">The sequence shown here is derived from an EMBL/GenBank/DDBJ whole genome shotgun (WGS) entry which is preliminary data.</text>
</comment>
<evidence type="ECO:0000313" key="1">
    <source>
        <dbReference type="EMBL" id="GGD56244.1"/>
    </source>
</evidence>
<accession>A0A917DNP4</accession>
<dbReference type="Pfam" id="PF13416">
    <property type="entry name" value="SBP_bac_8"/>
    <property type="match status" value="1"/>
</dbReference>
<dbReference type="InterPro" id="IPR006059">
    <property type="entry name" value="SBP"/>
</dbReference>
<dbReference type="Gene3D" id="3.40.190.10">
    <property type="entry name" value="Periplasmic binding protein-like II"/>
    <property type="match status" value="1"/>
</dbReference>
<evidence type="ECO:0008006" key="3">
    <source>
        <dbReference type="Google" id="ProtNLM"/>
    </source>
</evidence>
<name>A0A917DNP4_9BACL</name>
<evidence type="ECO:0000313" key="2">
    <source>
        <dbReference type="Proteomes" id="UP000612456"/>
    </source>
</evidence>
<dbReference type="RefSeq" id="WP_188990120.1">
    <property type="nucleotide sequence ID" value="NZ_BMHP01000001.1"/>
</dbReference>
<reference evidence="1" key="2">
    <citation type="submission" date="2020-09" db="EMBL/GenBank/DDBJ databases">
        <authorList>
            <person name="Sun Q."/>
            <person name="Zhou Y."/>
        </authorList>
    </citation>
    <scope>NUCLEOTIDE SEQUENCE</scope>
    <source>
        <strain evidence="1">CGMCC 1.15178</strain>
    </source>
</reference>
<dbReference type="SUPFAM" id="SSF53850">
    <property type="entry name" value="Periplasmic binding protein-like II"/>
    <property type="match status" value="1"/>
</dbReference>
<dbReference type="Proteomes" id="UP000612456">
    <property type="component" value="Unassembled WGS sequence"/>
</dbReference>
<organism evidence="1 2">
    <name type="scientific">Paenibacillus nasutitermitis</name>
    <dbReference type="NCBI Taxonomy" id="1652958"/>
    <lineage>
        <taxon>Bacteria</taxon>
        <taxon>Bacillati</taxon>
        <taxon>Bacillota</taxon>
        <taxon>Bacilli</taxon>
        <taxon>Bacillales</taxon>
        <taxon>Paenibacillaceae</taxon>
        <taxon>Paenibacillus</taxon>
    </lineage>
</organism>